<keyword evidence="1" id="KW-0812">Transmembrane</keyword>
<proteinExistence type="predicted"/>
<dbReference type="AlphaFoldDB" id="A0A9P7EZ83"/>
<comment type="caution">
    <text evidence="2">The sequence shown here is derived from an EMBL/GenBank/DDBJ whole genome shotgun (WGS) entry which is preliminary data.</text>
</comment>
<feature type="transmembrane region" description="Helical" evidence="1">
    <location>
        <begin position="12"/>
        <end position="30"/>
    </location>
</feature>
<dbReference type="Proteomes" id="UP000823399">
    <property type="component" value="Unassembled WGS sequence"/>
</dbReference>
<dbReference type="GeneID" id="64691539"/>
<reference evidence="2" key="1">
    <citation type="journal article" date="2020" name="New Phytol.">
        <title>Comparative genomics reveals dynamic genome evolution in host specialist ectomycorrhizal fungi.</title>
        <authorList>
            <person name="Lofgren L.A."/>
            <person name="Nguyen N.H."/>
            <person name="Vilgalys R."/>
            <person name="Ruytinx J."/>
            <person name="Liao H.L."/>
            <person name="Branco S."/>
            <person name="Kuo A."/>
            <person name="LaButti K."/>
            <person name="Lipzen A."/>
            <person name="Andreopoulos W."/>
            <person name="Pangilinan J."/>
            <person name="Riley R."/>
            <person name="Hundley H."/>
            <person name="Na H."/>
            <person name="Barry K."/>
            <person name="Grigoriev I.V."/>
            <person name="Stajich J.E."/>
            <person name="Kennedy P.G."/>
        </authorList>
    </citation>
    <scope>NUCLEOTIDE SEQUENCE</scope>
    <source>
        <strain evidence="2">FC423</strain>
    </source>
</reference>
<feature type="transmembrane region" description="Helical" evidence="1">
    <location>
        <begin position="42"/>
        <end position="61"/>
    </location>
</feature>
<organism evidence="2 3">
    <name type="scientific">Suillus discolor</name>
    <dbReference type="NCBI Taxonomy" id="1912936"/>
    <lineage>
        <taxon>Eukaryota</taxon>
        <taxon>Fungi</taxon>
        <taxon>Dikarya</taxon>
        <taxon>Basidiomycota</taxon>
        <taxon>Agaricomycotina</taxon>
        <taxon>Agaricomycetes</taxon>
        <taxon>Agaricomycetidae</taxon>
        <taxon>Boletales</taxon>
        <taxon>Suillineae</taxon>
        <taxon>Suillaceae</taxon>
        <taxon>Suillus</taxon>
    </lineage>
</organism>
<sequence>MEASSPFSSLSVLVLSLTKMPLLFGTVSLYNASHPFNLSFKLVLRSGIAGSIMWLISIIYLRSPSGLPTRSELSVTRTGERTIMQHPSQLLTQLSSSGSTPIDSLLYALEGQAYRRRSTYSTNQSRLCSLLFNGAHVI</sequence>
<gene>
    <name evidence="2" type="ORF">F5147DRAFT_336835</name>
</gene>
<dbReference type="RefSeq" id="XP_041289259.1">
    <property type="nucleotide sequence ID" value="XM_041429280.1"/>
</dbReference>
<keyword evidence="1" id="KW-1133">Transmembrane helix</keyword>
<evidence type="ECO:0000313" key="3">
    <source>
        <dbReference type="Proteomes" id="UP000823399"/>
    </source>
</evidence>
<evidence type="ECO:0000256" key="1">
    <source>
        <dbReference type="SAM" id="Phobius"/>
    </source>
</evidence>
<name>A0A9P7EZ83_9AGAM</name>
<evidence type="ECO:0000313" key="2">
    <source>
        <dbReference type="EMBL" id="KAG2099611.1"/>
    </source>
</evidence>
<dbReference type="EMBL" id="JABBWM010000057">
    <property type="protein sequence ID" value="KAG2099611.1"/>
    <property type="molecule type" value="Genomic_DNA"/>
</dbReference>
<keyword evidence="1" id="KW-0472">Membrane</keyword>
<protein>
    <submittedName>
        <fullName evidence="2">Uncharacterized protein</fullName>
    </submittedName>
</protein>
<accession>A0A9P7EZ83</accession>
<keyword evidence="3" id="KW-1185">Reference proteome</keyword>